<dbReference type="PANTHER" id="PTHR10947:SF0">
    <property type="entry name" value="PHENYLALANINE--TRNA LIGASE BETA SUBUNIT"/>
    <property type="match status" value="1"/>
</dbReference>
<evidence type="ECO:0000256" key="7">
    <source>
        <dbReference type="ARBA" id="ARBA00022842"/>
    </source>
</evidence>
<accession>A0A1Z1M8T7</accession>
<dbReference type="InterPro" id="IPR041616">
    <property type="entry name" value="PheRS_beta_core"/>
</dbReference>
<name>A0A1Z1M8T7_9FLOR</name>
<evidence type="ECO:0000313" key="12">
    <source>
        <dbReference type="EMBL" id="ARW62174.1"/>
    </source>
</evidence>
<dbReference type="GO" id="GO:0004826">
    <property type="term" value="F:phenylalanine-tRNA ligase activity"/>
    <property type="evidence" value="ECO:0007669"/>
    <property type="project" value="UniProtKB-EC"/>
</dbReference>
<dbReference type="Gene3D" id="3.30.930.10">
    <property type="entry name" value="Bira Bifunctional Protein, Domain 2"/>
    <property type="match status" value="1"/>
</dbReference>
<dbReference type="Pfam" id="PF17759">
    <property type="entry name" value="tRNA_synthFbeta"/>
    <property type="match status" value="1"/>
</dbReference>
<gene>
    <name evidence="12" type="primary">syfB</name>
</gene>
<dbReference type="Pfam" id="PF03147">
    <property type="entry name" value="FDX-ACB"/>
    <property type="match status" value="1"/>
</dbReference>
<dbReference type="SUPFAM" id="SSF56037">
    <property type="entry name" value="PheT/TilS domain"/>
    <property type="match status" value="1"/>
</dbReference>
<dbReference type="PANTHER" id="PTHR10947">
    <property type="entry name" value="PHENYLALANYL-TRNA SYNTHETASE BETA CHAIN AND LEUCINE-RICH REPEAT-CONTAINING PROTEIN 47"/>
    <property type="match status" value="1"/>
</dbReference>
<keyword evidence="5" id="KW-0547">Nucleotide-binding</keyword>
<dbReference type="GO" id="GO:0006432">
    <property type="term" value="P:phenylalanyl-tRNA aminoacylation"/>
    <property type="evidence" value="ECO:0007669"/>
    <property type="project" value="InterPro"/>
</dbReference>
<evidence type="ECO:0000256" key="9">
    <source>
        <dbReference type="ARBA" id="ARBA00023146"/>
    </source>
</evidence>
<organism evidence="12">
    <name type="scientific">Bostrychia simpliciuscula</name>
    <dbReference type="NCBI Taxonomy" id="324754"/>
    <lineage>
        <taxon>Eukaryota</taxon>
        <taxon>Rhodophyta</taxon>
        <taxon>Florideophyceae</taxon>
        <taxon>Rhodymeniophycidae</taxon>
        <taxon>Ceramiales</taxon>
        <taxon>Rhodomelaceae</taxon>
        <taxon>Bostrychia</taxon>
    </lineage>
</organism>
<evidence type="ECO:0000259" key="11">
    <source>
        <dbReference type="PROSITE" id="PS51483"/>
    </source>
</evidence>
<proteinExistence type="predicted"/>
<evidence type="ECO:0000259" key="10">
    <source>
        <dbReference type="PROSITE" id="PS51447"/>
    </source>
</evidence>
<protein>
    <recommendedName>
        <fullName evidence="2">phenylalanine--tRNA ligase</fullName>
        <ecNumber evidence="2">6.1.1.20</ecNumber>
    </recommendedName>
</protein>
<dbReference type="Gene3D" id="3.50.40.10">
    <property type="entry name" value="Phenylalanyl-trna Synthetase, Chain B, domain 3"/>
    <property type="match status" value="1"/>
</dbReference>
<dbReference type="Pfam" id="PF03484">
    <property type="entry name" value="B5"/>
    <property type="match status" value="1"/>
</dbReference>
<dbReference type="SUPFAM" id="SSF55681">
    <property type="entry name" value="Class II aaRS and biotin synthetases"/>
    <property type="match status" value="1"/>
</dbReference>
<keyword evidence="4" id="KW-0479">Metal-binding</keyword>
<dbReference type="SMART" id="SM00896">
    <property type="entry name" value="FDX-ACB"/>
    <property type="match status" value="1"/>
</dbReference>
<evidence type="ECO:0000256" key="8">
    <source>
        <dbReference type="ARBA" id="ARBA00022917"/>
    </source>
</evidence>
<dbReference type="SUPFAM" id="SSF46955">
    <property type="entry name" value="Putative DNA-binding domain"/>
    <property type="match status" value="2"/>
</dbReference>
<dbReference type="InterPro" id="IPR005121">
    <property type="entry name" value="Fdx_antiC-bd"/>
</dbReference>
<evidence type="ECO:0000256" key="6">
    <source>
        <dbReference type="ARBA" id="ARBA00022840"/>
    </source>
</evidence>
<keyword evidence="8" id="KW-0648">Protein biosynthesis</keyword>
<dbReference type="InterPro" id="IPR020825">
    <property type="entry name" value="Phe-tRNA_synthase-like_B3/B4"/>
</dbReference>
<dbReference type="RefSeq" id="YP_009393612.1">
    <property type="nucleotide sequence ID" value="NC_035268.1"/>
</dbReference>
<keyword evidence="6" id="KW-0067">ATP-binding</keyword>
<dbReference type="PROSITE" id="PS51483">
    <property type="entry name" value="B5"/>
    <property type="match status" value="1"/>
</dbReference>
<feature type="domain" description="FDX-ACB" evidence="10">
    <location>
        <begin position="571"/>
        <end position="659"/>
    </location>
</feature>
<dbReference type="InterPro" id="IPR045864">
    <property type="entry name" value="aa-tRNA-synth_II/BPL/LPL"/>
</dbReference>
<evidence type="ECO:0000256" key="2">
    <source>
        <dbReference type="ARBA" id="ARBA00012814"/>
    </source>
</evidence>
<sequence>MKFSWKLLNKFVDLKNIELTYLKEKLTLCGIEIEEIKENTKTKDKLIYLNNTANRKELYCIINLAKEISIILDLPLKINPINLNGNLKDNKNYTQNIKISKTFLYLKLNLISNIKKNESPEWLINYLKTYDIKTNNLFSDIENYVQIKWGYKIKILNTINIKKQFIDLNITNLQQNLLLIDILNNKNLKNQKKLFNNNNCKILLFYVNKNNNNKLDYSCTEYLQNAYNETINIISTYTKGTIGKSNQKWKTTDKIEHTIKIHKNKIFNVLGILKNRPFKFLSTASILNTLNKLHFHSKYIKRLETFKVIIPIYRIHDLKREIDIVEEIGRIYGFKYFLKNLPSNKKKKSIHSSLSTIRKIRFLLRNLGLNEVVNCSLINKIKPISLKNPITKEQKSLRNNVLENLIENYRYNIKHKNFRIEIFEIGKIFEKDSQNQYIENNNLAGLIYNNSFIRNKWSDKPQSINWFHVKGIIEALLEQLNAEVTLQKLSQYENNKYIKNTSHLFHPIKQIGMYNRLNKELIGTFGELNIKYNINLKNNNKKIYIFEIHIEKLNHTRKINRNLNFNIKKYSHYPSVIRDISIKVKQHTNINDIKKFIFNRNKKLVESIEIFNEYYEKSSYSRFIGLRITYRSNYRTLNNKDIKMINTNIEDLINELKTD</sequence>
<dbReference type="Gene3D" id="3.30.56.10">
    <property type="match status" value="2"/>
</dbReference>
<keyword evidence="9" id="KW-0030">Aminoacyl-tRNA synthetase</keyword>
<comment type="cofactor">
    <cofactor evidence="1">
        <name>Mg(2+)</name>
        <dbReference type="ChEBI" id="CHEBI:18420"/>
    </cofactor>
</comment>
<dbReference type="PROSITE" id="PS51447">
    <property type="entry name" value="FDX_ACB"/>
    <property type="match status" value="1"/>
</dbReference>
<dbReference type="GO" id="GO:0003723">
    <property type="term" value="F:RNA binding"/>
    <property type="evidence" value="ECO:0007669"/>
    <property type="project" value="InterPro"/>
</dbReference>
<dbReference type="InterPro" id="IPR005147">
    <property type="entry name" value="tRNA_synthase_B5-dom"/>
</dbReference>
<keyword evidence="3 12" id="KW-0436">Ligase</keyword>
<dbReference type="EMBL" id="MF101421">
    <property type="protein sequence ID" value="ARW62174.1"/>
    <property type="molecule type" value="Genomic_DNA"/>
</dbReference>
<keyword evidence="7" id="KW-0460">Magnesium</keyword>
<dbReference type="AlphaFoldDB" id="A0A1Z1M8T7"/>
<keyword evidence="12" id="KW-0934">Plastid</keyword>
<dbReference type="InterPro" id="IPR036690">
    <property type="entry name" value="Fdx_antiC-bd_sf"/>
</dbReference>
<geneLocation type="chloroplast" evidence="12"/>
<dbReference type="EC" id="6.1.1.20" evidence="2"/>
<dbReference type="SMART" id="SM00874">
    <property type="entry name" value="B5"/>
    <property type="match status" value="1"/>
</dbReference>
<keyword evidence="12" id="KW-0150">Chloroplast</keyword>
<dbReference type="GO" id="GO:0000287">
    <property type="term" value="F:magnesium ion binding"/>
    <property type="evidence" value="ECO:0007669"/>
    <property type="project" value="InterPro"/>
</dbReference>
<evidence type="ECO:0000256" key="1">
    <source>
        <dbReference type="ARBA" id="ARBA00001946"/>
    </source>
</evidence>
<dbReference type="GeneID" id="33355332"/>
<evidence type="ECO:0000256" key="4">
    <source>
        <dbReference type="ARBA" id="ARBA00022723"/>
    </source>
</evidence>
<reference evidence="12" key="1">
    <citation type="journal article" date="2017" name="J. Phycol.">
        <title>Analysis of chloroplast genomes and a supermatrix inform reclassification of the Rhodomelaceae (Rhodophyta).</title>
        <authorList>
            <person name="Diaz-Tapia P."/>
            <person name="Maggs C.A."/>
            <person name="West J.A."/>
            <person name="Verbruggen H."/>
        </authorList>
    </citation>
    <scope>NUCLEOTIDE SEQUENCE</scope>
    <source>
        <strain evidence="12">JW3897</strain>
    </source>
</reference>
<dbReference type="InterPro" id="IPR045060">
    <property type="entry name" value="Phe-tRNA-ligase_IIc_bsu"/>
</dbReference>
<dbReference type="GO" id="GO:0005524">
    <property type="term" value="F:ATP binding"/>
    <property type="evidence" value="ECO:0007669"/>
    <property type="project" value="UniProtKB-KW"/>
</dbReference>
<dbReference type="GO" id="GO:0009328">
    <property type="term" value="C:phenylalanine-tRNA ligase complex"/>
    <property type="evidence" value="ECO:0007669"/>
    <property type="project" value="TreeGrafter"/>
</dbReference>
<evidence type="ECO:0000256" key="5">
    <source>
        <dbReference type="ARBA" id="ARBA00022741"/>
    </source>
</evidence>
<dbReference type="Gene3D" id="3.30.70.380">
    <property type="entry name" value="Ferrodoxin-fold anticodon-binding domain"/>
    <property type="match status" value="1"/>
</dbReference>
<evidence type="ECO:0000256" key="3">
    <source>
        <dbReference type="ARBA" id="ARBA00022598"/>
    </source>
</evidence>
<feature type="domain" description="B5" evidence="11">
    <location>
        <begin position="254"/>
        <end position="339"/>
    </location>
</feature>
<dbReference type="SUPFAM" id="SSF54991">
    <property type="entry name" value="Anticodon-binding domain of PheRS"/>
    <property type="match status" value="1"/>
</dbReference>
<dbReference type="InterPro" id="IPR009061">
    <property type="entry name" value="DNA-bd_dom_put_sf"/>
</dbReference>